<name>A0A444RK50_VERDA</name>
<reference evidence="2 3" key="1">
    <citation type="submission" date="2018-12" db="EMBL/GenBank/DDBJ databases">
        <title>Genome of Verticillium dahliae isolate Getta Getta.</title>
        <authorList>
            <person name="Gardiner D.M."/>
        </authorList>
    </citation>
    <scope>NUCLEOTIDE SEQUENCE [LARGE SCALE GENOMIC DNA]</scope>
    <source>
        <strain evidence="2 3">Getta Getta</strain>
    </source>
</reference>
<dbReference type="EMBL" id="RSDZ01000210">
    <property type="protein sequence ID" value="RXG41522.1"/>
    <property type="molecule type" value="Genomic_DNA"/>
</dbReference>
<accession>A0A444RK50</accession>
<feature type="region of interest" description="Disordered" evidence="1">
    <location>
        <begin position="14"/>
        <end position="38"/>
    </location>
</feature>
<comment type="caution">
    <text evidence="2">The sequence shown here is derived from an EMBL/GenBank/DDBJ whole genome shotgun (WGS) entry which is preliminary data.</text>
</comment>
<dbReference type="AlphaFoldDB" id="A0A444RK50"/>
<sequence>MPFTTPLSPVFQSNNATMRYSDDGPDRHTPTTQPIANYQSKDGRCAKSFVLTPVCDNAVGGIFRAVTAITDGPGSMDEEEHDLATSESLDSFSDFSDEMTAYDDALGAGAFESEPQWKYTSHAVKGMDLPGKQQGTAAI</sequence>
<evidence type="ECO:0000256" key="1">
    <source>
        <dbReference type="SAM" id="MobiDB-lite"/>
    </source>
</evidence>
<evidence type="ECO:0000313" key="3">
    <source>
        <dbReference type="Proteomes" id="UP000288725"/>
    </source>
</evidence>
<gene>
    <name evidence="2" type="ORF">VDGE_30130</name>
</gene>
<dbReference type="Proteomes" id="UP000288725">
    <property type="component" value="Chromosome 4"/>
</dbReference>
<protein>
    <submittedName>
        <fullName evidence="2">Uncharacterized protein</fullName>
    </submittedName>
</protein>
<evidence type="ECO:0000313" key="2">
    <source>
        <dbReference type="EMBL" id="RXG41522.1"/>
    </source>
</evidence>
<feature type="compositionally biased region" description="Basic and acidic residues" evidence="1">
    <location>
        <begin position="20"/>
        <end position="29"/>
    </location>
</feature>
<proteinExistence type="predicted"/>
<organism evidence="2 3">
    <name type="scientific">Verticillium dahliae</name>
    <name type="common">Verticillium wilt</name>
    <dbReference type="NCBI Taxonomy" id="27337"/>
    <lineage>
        <taxon>Eukaryota</taxon>
        <taxon>Fungi</taxon>
        <taxon>Dikarya</taxon>
        <taxon>Ascomycota</taxon>
        <taxon>Pezizomycotina</taxon>
        <taxon>Sordariomycetes</taxon>
        <taxon>Hypocreomycetidae</taxon>
        <taxon>Glomerellales</taxon>
        <taxon>Plectosphaerellaceae</taxon>
        <taxon>Verticillium</taxon>
    </lineage>
</organism>